<proteinExistence type="predicted"/>
<gene>
    <name evidence="1" type="ORF">MILVUS5_LOCUS10703</name>
</gene>
<protein>
    <submittedName>
        <fullName evidence="1">Uncharacterized protein</fullName>
    </submittedName>
</protein>
<reference evidence="1" key="1">
    <citation type="submission" date="2023-10" db="EMBL/GenBank/DDBJ databases">
        <authorList>
            <person name="Rodriguez Cubillos JULIANA M."/>
            <person name="De Vega J."/>
        </authorList>
    </citation>
    <scope>NUCLEOTIDE SEQUENCE</scope>
</reference>
<evidence type="ECO:0000313" key="2">
    <source>
        <dbReference type="Proteomes" id="UP001177021"/>
    </source>
</evidence>
<keyword evidence="2" id="KW-1185">Reference proteome</keyword>
<dbReference type="Proteomes" id="UP001177021">
    <property type="component" value="Unassembled WGS sequence"/>
</dbReference>
<accession>A0ACB0J7H4</accession>
<comment type="caution">
    <text evidence="1">The sequence shown here is derived from an EMBL/GenBank/DDBJ whole genome shotgun (WGS) entry which is preliminary data.</text>
</comment>
<name>A0ACB0J7H4_TRIPR</name>
<dbReference type="EMBL" id="CASHSV030000024">
    <property type="protein sequence ID" value="CAJ2640938.1"/>
    <property type="molecule type" value="Genomic_DNA"/>
</dbReference>
<organism evidence="1 2">
    <name type="scientific">Trifolium pratense</name>
    <name type="common">Red clover</name>
    <dbReference type="NCBI Taxonomy" id="57577"/>
    <lineage>
        <taxon>Eukaryota</taxon>
        <taxon>Viridiplantae</taxon>
        <taxon>Streptophyta</taxon>
        <taxon>Embryophyta</taxon>
        <taxon>Tracheophyta</taxon>
        <taxon>Spermatophyta</taxon>
        <taxon>Magnoliopsida</taxon>
        <taxon>eudicotyledons</taxon>
        <taxon>Gunneridae</taxon>
        <taxon>Pentapetalae</taxon>
        <taxon>rosids</taxon>
        <taxon>fabids</taxon>
        <taxon>Fabales</taxon>
        <taxon>Fabaceae</taxon>
        <taxon>Papilionoideae</taxon>
        <taxon>50 kb inversion clade</taxon>
        <taxon>NPAAA clade</taxon>
        <taxon>Hologalegina</taxon>
        <taxon>IRL clade</taxon>
        <taxon>Trifolieae</taxon>
        <taxon>Trifolium</taxon>
    </lineage>
</organism>
<evidence type="ECO:0000313" key="1">
    <source>
        <dbReference type="EMBL" id="CAJ2640938.1"/>
    </source>
</evidence>
<sequence>MKSIAIMLTMHLIILSLLLFLKLSSTSAFDTVNQGSSLSVDEPKDIIVSQNGMFCAGFYAVGENAYSFAIWFSEPNHQTKNLTLVWMANREQPVNGKGSKLHLLHNGNLILRDTDAFHVWSTNTVTLSSVHLILLNTGNLVLQGNGVTLWQSFDFPTDTLLPQQVFNRHSKLICSRSETNKSSGFYTLYFDNDNILRILYDGPEVSSIFWPDPWLTDWDAKRAGYNNSKVAVLDTLGNFSSSDDFNFMTSDYGDAMMQRRLRLDPDGNLRTYSRKQSGQNWYTSWQAKSRPCRIHGVCGVNSLCSYYSNSVKCACLPGYKMKNPQDWAYGCEPEFTLSCNKTASRFLIITNVELYGYDYGILTNYTLEQCKDLCLQLCNCKGIQFTYVKDGTGIPGTYSCYPKMQLRNAFRIPYFNADLHLKLPVNSTYTYTESMDDKYKLVCSSNLKTVTLATSYTKFREGRYIRFLLWFVGGMGGLEILCIFVMWFFFVRKKQKTSRTATRVYDMVGFRKFSYSELKRATKSFSQEIGRGAGGIVYKGVLLDQRIIAVKRVKEANQGEEEFLAEVSSIGRLNHMNLIELYGYCVERKHQMLVYEYLENGSLAEHIKSSRLDWGKRFEIALGTAKGLAYIHEECLEWILHCDVKPHNILLDSNYQPKVADFGLSKSRNRNDPKFSSFSKIRGTRGYMAPEWILNHSITSKVDVYSYGIVVLEMITGKSATKDVDVGNGQEKLGLVMWLREKRNESISWVKEIMDPNIEEGCDENEVETLAEVALQCVEEEKDKRPTMSHVVEVLQKISRENDNQESTSS</sequence>